<dbReference type="OrthoDB" id="432292at2759"/>
<evidence type="ECO:0000256" key="3">
    <source>
        <dbReference type="ARBA" id="ARBA00022729"/>
    </source>
</evidence>
<feature type="transmembrane region" description="Helical" evidence="7">
    <location>
        <begin position="226"/>
        <end position="247"/>
    </location>
</feature>
<dbReference type="AlphaFoldDB" id="A0A1G4KKR2"/>
<dbReference type="InterPro" id="IPR008814">
    <property type="entry name" value="Swp1"/>
</dbReference>
<dbReference type="GO" id="GO:0006487">
    <property type="term" value="P:protein N-linked glycosylation"/>
    <property type="evidence" value="ECO:0007669"/>
    <property type="project" value="TreeGrafter"/>
</dbReference>
<keyword evidence="3 8" id="KW-0732">Signal</keyword>
<proteinExistence type="predicted"/>
<keyword evidence="11" id="KW-1185">Reference proteome</keyword>
<organism evidence="10 11">
    <name type="scientific">Lachancea nothofagi CBS 11611</name>
    <dbReference type="NCBI Taxonomy" id="1266666"/>
    <lineage>
        <taxon>Eukaryota</taxon>
        <taxon>Fungi</taxon>
        <taxon>Dikarya</taxon>
        <taxon>Ascomycota</taxon>
        <taxon>Saccharomycotina</taxon>
        <taxon>Saccharomycetes</taxon>
        <taxon>Saccharomycetales</taxon>
        <taxon>Saccharomycetaceae</taxon>
        <taxon>Lachancea</taxon>
    </lineage>
</organism>
<keyword evidence="4" id="KW-0256">Endoplasmic reticulum</keyword>
<dbReference type="InterPro" id="IPR056790">
    <property type="entry name" value="Ribophorin_II_C"/>
</dbReference>
<accession>A0A1G4KKR2</accession>
<evidence type="ECO:0000313" key="11">
    <source>
        <dbReference type="Proteomes" id="UP000189911"/>
    </source>
</evidence>
<evidence type="ECO:0000256" key="5">
    <source>
        <dbReference type="ARBA" id="ARBA00022989"/>
    </source>
</evidence>
<dbReference type="UniPathway" id="UPA00378"/>
<dbReference type="EMBL" id="LT598453">
    <property type="protein sequence ID" value="SCV05076.1"/>
    <property type="molecule type" value="Genomic_DNA"/>
</dbReference>
<dbReference type="GO" id="GO:0008250">
    <property type="term" value="C:oligosaccharyltransferase complex"/>
    <property type="evidence" value="ECO:0007669"/>
    <property type="project" value="InterPro"/>
</dbReference>
<keyword evidence="5 7" id="KW-1133">Transmembrane helix</keyword>
<feature type="signal peptide" evidence="8">
    <location>
        <begin position="1"/>
        <end position="19"/>
    </location>
</feature>
<comment type="subcellular location">
    <subcellularLocation>
        <location evidence="1">Endoplasmic reticulum membrane</location>
        <topology evidence="1">Multi-pass membrane protein</topology>
    </subcellularLocation>
</comment>
<name>A0A1G4KKR2_9SACH</name>
<protein>
    <submittedName>
        <fullName evidence="10">LANO_0G17942g1_1</fullName>
    </submittedName>
</protein>
<evidence type="ECO:0000259" key="9">
    <source>
        <dbReference type="Pfam" id="PF25147"/>
    </source>
</evidence>
<reference evidence="11" key="1">
    <citation type="submission" date="2016-03" db="EMBL/GenBank/DDBJ databases">
        <authorList>
            <person name="Devillers Hugo."/>
        </authorList>
    </citation>
    <scope>NUCLEOTIDE SEQUENCE [LARGE SCALE GENOMIC DNA]</scope>
</reference>
<dbReference type="PANTHER" id="PTHR12640:SF0">
    <property type="entry name" value="DOLICHYL-DIPHOSPHOOLIGOSACCHARIDE--PROTEIN GLYCOSYLTRANSFERASE SUBUNIT 2"/>
    <property type="match status" value="1"/>
</dbReference>
<keyword evidence="2 7" id="KW-0812">Transmembrane</keyword>
<feature type="chain" id="PRO_5044292349" evidence="8">
    <location>
        <begin position="20"/>
        <end position="278"/>
    </location>
</feature>
<evidence type="ECO:0000313" key="10">
    <source>
        <dbReference type="EMBL" id="SCV05076.1"/>
    </source>
</evidence>
<dbReference type="Pfam" id="PF25147">
    <property type="entry name" value="Ribophorin_II_C"/>
    <property type="match status" value="1"/>
</dbReference>
<keyword evidence="6 7" id="KW-0472">Membrane</keyword>
<dbReference type="Proteomes" id="UP000189911">
    <property type="component" value="Chromosome G"/>
</dbReference>
<feature type="domain" description="Ribophorin II C-terminal" evidence="9">
    <location>
        <begin position="178"/>
        <end position="276"/>
    </location>
</feature>
<evidence type="ECO:0000256" key="4">
    <source>
        <dbReference type="ARBA" id="ARBA00022824"/>
    </source>
</evidence>
<gene>
    <name evidence="10" type="ORF">LANO_0G17942G</name>
</gene>
<feature type="transmembrane region" description="Helical" evidence="7">
    <location>
        <begin position="195"/>
        <end position="214"/>
    </location>
</feature>
<feature type="transmembrane region" description="Helical" evidence="7">
    <location>
        <begin position="259"/>
        <end position="277"/>
    </location>
</feature>
<evidence type="ECO:0000256" key="7">
    <source>
        <dbReference type="SAM" id="Phobius"/>
    </source>
</evidence>
<dbReference type="PANTHER" id="PTHR12640">
    <property type="entry name" value="RIBOPHORIN II"/>
    <property type="match status" value="1"/>
</dbReference>
<evidence type="ECO:0000256" key="6">
    <source>
        <dbReference type="ARBA" id="ARBA00023136"/>
    </source>
</evidence>
<evidence type="ECO:0000256" key="1">
    <source>
        <dbReference type="ARBA" id="ARBA00004477"/>
    </source>
</evidence>
<evidence type="ECO:0000256" key="8">
    <source>
        <dbReference type="SAM" id="SignalP"/>
    </source>
</evidence>
<evidence type="ECO:0000256" key="2">
    <source>
        <dbReference type="ARBA" id="ARBA00022692"/>
    </source>
</evidence>
<sequence>MLFGKIALTALLGVTGALGLTVKQPHVAFTSSKRSPLALSPITNNYKKLTKPMSIDNANETLELNFSINSDETPQQAVLLLGSISEGLETHFEPIIKTKEGVSTYKFTIPIDQLPEPLLLLAVESRDLLTASLILASEGAVSDNLFVELFDLSLVFDVDRRLSKSPRLEAMPEIKHIFRGASKTVPAWVAQSTSLIIIACFFLLLVAWVALGVFSSVSLSCNTKSLYLLAFIGSVCGMEYVFIRYYLGASIFETLEHAFYASLGGILSGAKLLISLTK</sequence>